<dbReference type="InterPro" id="IPR027417">
    <property type="entry name" value="P-loop_NTPase"/>
</dbReference>
<dbReference type="GO" id="GO:0016887">
    <property type="term" value="F:ATP hydrolysis activity"/>
    <property type="evidence" value="ECO:0007669"/>
    <property type="project" value="InterPro"/>
</dbReference>
<dbReference type="InterPro" id="IPR003439">
    <property type="entry name" value="ABC_transporter-like_ATP-bd"/>
</dbReference>
<comment type="similarity">
    <text evidence="1">Belongs to the ABC transporter superfamily.</text>
</comment>
<dbReference type="RefSeq" id="WP_074793558.1">
    <property type="nucleotide sequence ID" value="NZ_FOAD01000004.1"/>
</dbReference>
<dbReference type="InterPro" id="IPR003593">
    <property type="entry name" value="AAA+_ATPase"/>
</dbReference>
<dbReference type="EMBL" id="FOAD01000004">
    <property type="protein sequence ID" value="SEL32260.1"/>
    <property type="molecule type" value="Genomic_DNA"/>
</dbReference>
<dbReference type="PANTHER" id="PTHR43335">
    <property type="entry name" value="ABC TRANSPORTER, ATP-BINDING PROTEIN"/>
    <property type="match status" value="1"/>
</dbReference>
<accession>A0A1H7P8X2</accession>
<evidence type="ECO:0000256" key="5">
    <source>
        <dbReference type="SAM" id="MobiDB-lite"/>
    </source>
</evidence>
<dbReference type="PROSITE" id="PS50893">
    <property type="entry name" value="ABC_TRANSPORTER_2"/>
    <property type="match status" value="1"/>
</dbReference>
<dbReference type="OrthoDB" id="87732at2157"/>
<dbReference type="Gene3D" id="3.40.50.300">
    <property type="entry name" value="P-loop containing nucleotide triphosphate hydrolases"/>
    <property type="match status" value="1"/>
</dbReference>
<feature type="domain" description="ABC transporter" evidence="6">
    <location>
        <begin position="4"/>
        <end position="233"/>
    </location>
</feature>
<dbReference type="SMART" id="SM00382">
    <property type="entry name" value="AAA"/>
    <property type="match status" value="1"/>
</dbReference>
<evidence type="ECO:0000256" key="2">
    <source>
        <dbReference type="ARBA" id="ARBA00022448"/>
    </source>
</evidence>
<organism evidence="7 8">
    <name type="scientific">Haloferax larsenii</name>
    <dbReference type="NCBI Taxonomy" id="302484"/>
    <lineage>
        <taxon>Archaea</taxon>
        <taxon>Methanobacteriati</taxon>
        <taxon>Methanobacteriota</taxon>
        <taxon>Stenosarchaea group</taxon>
        <taxon>Halobacteria</taxon>
        <taxon>Halobacteriales</taxon>
        <taxon>Haloferacaceae</taxon>
        <taxon>Haloferax</taxon>
    </lineage>
</organism>
<proteinExistence type="inferred from homology"/>
<dbReference type="PANTHER" id="PTHR43335:SF4">
    <property type="entry name" value="ABC TRANSPORTER, ATP-BINDING PROTEIN"/>
    <property type="match status" value="1"/>
</dbReference>
<feature type="region of interest" description="Disordered" evidence="5">
    <location>
        <begin position="303"/>
        <end position="334"/>
    </location>
</feature>
<name>A0A1H7P8X2_HALLR</name>
<keyword evidence="4 7" id="KW-0067">ATP-binding</keyword>
<evidence type="ECO:0000313" key="8">
    <source>
        <dbReference type="Proteomes" id="UP000183894"/>
    </source>
</evidence>
<sequence length="334" mass="35551">MNAIEVSGVTKEYGDVTALDGLSLAIESGATFGLLGTNGAGKSTLFKLLVGHIRPDGGTVSVAGTDVSSSGPELRSIVGYLPEHAGFPPALTGREVLSFHARMHDLSNAETRIDAVLGVVGLSDAADRRVGGYSNGMTRRLALAAALLSRPRILLLDEPTAGLDPRGVAAFHRVVERLDAKSDLTVVITSHVLSEIETLCEQVAILHDGKLRASGDIDELRRRVTDDVRVRVRLGADASVDGVNSVVSAAGGSAQSEKSTGGRSVVFDCHPDDVPQLLTELTETVQIDGYDVREPGLERIFEETLRESEDDTQPSERRVGAENHGRPRPVRVHD</sequence>
<gene>
    <name evidence="7" type="ORF">SAMN04488691_10418</name>
</gene>
<dbReference type="GO" id="GO:0005524">
    <property type="term" value="F:ATP binding"/>
    <property type="evidence" value="ECO:0007669"/>
    <property type="project" value="UniProtKB-KW"/>
</dbReference>
<evidence type="ECO:0000259" key="6">
    <source>
        <dbReference type="PROSITE" id="PS50893"/>
    </source>
</evidence>
<dbReference type="Pfam" id="PF00005">
    <property type="entry name" value="ABC_tran"/>
    <property type="match status" value="1"/>
</dbReference>
<reference evidence="7 8" key="1">
    <citation type="submission" date="2016-10" db="EMBL/GenBank/DDBJ databases">
        <authorList>
            <person name="de Groot N.N."/>
        </authorList>
    </citation>
    <scope>NUCLEOTIDE SEQUENCE [LARGE SCALE GENOMIC DNA]</scope>
    <source>
        <strain evidence="7 8">CDM_5</strain>
    </source>
</reference>
<evidence type="ECO:0000256" key="3">
    <source>
        <dbReference type="ARBA" id="ARBA00022741"/>
    </source>
</evidence>
<feature type="compositionally biased region" description="Basic and acidic residues" evidence="5">
    <location>
        <begin position="314"/>
        <end position="334"/>
    </location>
</feature>
<protein>
    <submittedName>
        <fullName evidence="7">Cu-processing system ATP-binding protein</fullName>
    </submittedName>
</protein>
<evidence type="ECO:0000256" key="4">
    <source>
        <dbReference type="ARBA" id="ARBA00022840"/>
    </source>
</evidence>
<keyword evidence="2" id="KW-0813">Transport</keyword>
<evidence type="ECO:0000256" key="1">
    <source>
        <dbReference type="ARBA" id="ARBA00005417"/>
    </source>
</evidence>
<dbReference type="SUPFAM" id="SSF52540">
    <property type="entry name" value="P-loop containing nucleoside triphosphate hydrolases"/>
    <property type="match status" value="1"/>
</dbReference>
<evidence type="ECO:0000313" key="7">
    <source>
        <dbReference type="EMBL" id="SEL32260.1"/>
    </source>
</evidence>
<dbReference type="AlphaFoldDB" id="A0A1H7P8X2"/>
<dbReference type="Proteomes" id="UP000183894">
    <property type="component" value="Unassembled WGS sequence"/>
</dbReference>
<keyword evidence="3" id="KW-0547">Nucleotide-binding</keyword>